<feature type="region of interest" description="Disordered" evidence="1">
    <location>
        <begin position="413"/>
        <end position="465"/>
    </location>
</feature>
<keyword evidence="3" id="KW-1185">Reference proteome</keyword>
<dbReference type="AlphaFoldDB" id="A0A4S4LYR9"/>
<dbReference type="Proteomes" id="UP000310158">
    <property type="component" value="Unassembled WGS sequence"/>
</dbReference>
<dbReference type="EMBL" id="SGPL01000119">
    <property type="protein sequence ID" value="THH17247.1"/>
    <property type="molecule type" value="Genomic_DNA"/>
</dbReference>
<protein>
    <recommendedName>
        <fullName evidence="4">Zn(2)-C6 fungal-type domain-containing protein</fullName>
    </recommendedName>
</protein>
<accession>A0A4S4LYR9</accession>
<proteinExistence type="predicted"/>
<feature type="compositionally biased region" description="Low complexity" evidence="1">
    <location>
        <begin position="413"/>
        <end position="441"/>
    </location>
</feature>
<feature type="compositionally biased region" description="Polar residues" evidence="1">
    <location>
        <begin position="279"/>
        <end position="288"/>
    </location>
</feature>
<name>A0A4S4LYR9_9AGAM</name>
<feature type="region of interest" description="Disordered" evidence="1">
    <location>
        <begin position="263"/>
        <end position="333"/>
    </location>
</feature>
<gene>
    <name evidence="2" type="ORF">EW146_g3525</name>
</gene>
<comment type="caution">
    <text evidence="2">The sequence shown here is derived from an EMBL/GenBank/DDBJ whole genome shotgun (WGS) entry which is preliminary data.</text>
</comment>
<evidence type="ECO:0008006" key="4">
    <source>
        <dbReference type="Google" id="ProtNLM"/>
    </source>
</evidence>
<organism evidence="2 3">
    <name type="scientific">Bondarzewia mesenterica</name>
    <dbReference type="NCBI Taxonomy" id="1095465"/>
    <lineage>
        <taxon>Eukaryota</taxon>
        <taxon>Fungi</taxon>
        <taxon>Dikarya</taxon>
        <taxon>Basidiomycota</taxon>
        <taxon>Agaricomycotina</taxon>
        <taxon>Agaricomycetes</taxon>
        <taxon>Russulales</taxon>
        <taxon>Bondarzewiaceae</taxon>
        <taxon>Bondarzewia</taxon>
    </lineage>
</organism>
<dbReference type="GO" id="GO:0008270">
    <property type="term" value="F:zinc ion binding"/>
    <property type="evidence" value="ECO:0007669"/>
    <property type="project" value="InterPro"/>
</dbReference>
<sequence>MLPTPLSYTTGHTHLHHDHTANDPAPPQNVDYYARHYDSGVDEFEFAAGLYDHDAAAAYGQYAVNDDTWAQQDLHSPPTAVDANGAAWSTSSYYTQSYVDDVRNEQLPSPLSPSLYGEAPYQHSILSPHQSQYVYPIFNHPVRFSLVSPIRSAAHEAQTSDPQIYYSYIHGVYTTGVVPCGTPTRNTGSPNSGDSPALVTNVPKLEDFPTSTLYHEGQRASSTSQYISGDRFSLFQPQHLPISPGSACGLEYALDETHITRRVSPLNATRTPPPPALTHETTPLSSASPHGLTSPVSSPAARPHRSSPIFPAAPSPMDHLPLPPPTNPGVQTSPAASEFQFVLDQSAFPEHSPRPRKVRSLLLSPLPSADTRVTCILLQRSSPSPYTCSHDQSSHSHDHFVHDQGFVASISTTIPPPTATTVSSSTVPPAGPSSPAGSALPPSYPRTKSRGGQAIHKAPQPTKPRKKPALACLFCRERKIACGPPPPGSDDMTCKYVTTFLPSSVVLCLGPD</sequence>
<dbReference type="OrthoDB" id="3263472at2759"/>
<reference evidence="2 3" key="1">
    <citation type="submission" date="2019-02" db="EMBL/GenBank/DDBJ databases">
        <title>Genome sequencing of the rare red list fungi Bondarzewia mesenterica.</title>
        <authorList>
            <person name="Buettner E."/>
            <person name="Kellner H."/>
        </authorList>
    </citation>
    <scope>NUCLEOTIDE SEQUENCE [LARGE SCALE GENOMIC DNA]</scope>
    <source>
        <strain evidence="2 3">DSM 108281</strain>
    </source>
</reference>
<feature type="region of interest" description="Disordered" evidence="1">
    <location>
        <begin position="1"/>
        <end position="27"/>
    </location>
</feature>
<evidence type="ECO:0000313" key="3">
    <source>
        <dbReference type="Proteomes" id="UP000310158"/>
    </source>
</evidence>
<evidence type="ECO:0000313" key="2">
    <source>
        <dbReference type="EMBL" id="THH17247.1"/>
    </source>
</evidence>
<evidence type="ECO:0000256" key="1">
    <source>
        <dbReference type="SAM" id="MobiDB-lite"/>
    </source>
</evidence>
<dbReference type="InterPro" id="IPR036864">
    <property type="entry name" value="Zn2-C6_fun-type_DNA-bd_sf"/>
</dbReference>
<dbReference type="SUPFAM" id="SSF57701">
    <property type="entry name" value="Zn2/Cys6 DNA-binding domain"/>
    <property type="match status" value="1"/>
</dbReference>
<dbReference type="GO" id="GO:0000981">
    <property type="term" value="F:DNA-binding transcription factor activity, RNA polymerase II-specific"/>
    <property type="evidence" value="ECO:0007669"/>
    <property type="project" value="InterPro"/>
</dbReference>